<dbReference type="RefSeq" id="WP_011915641.1">
    <property type="nucleotide sequence ID" value="NC_009437.1"/>
</dbReference>
<sequence>MSTFVYGLPGSVPGNPYGAGRVSYSANPWKPSSIGYWWIKEYEPNTATIVPAHTSGATRVIFKYDGYSADKRPYQNPYWSENGDEFLKWSDLTSSNLASKTDSSECF</sequence>
<evidence type="ECO:0000313" key="1">
    <source>
        <dbReference type="EMBL" id="ABP65674.1"/>
    </source>
</evidence>
<dbReference type="Proteomes" id="UP000000256">
    <property type="component" value="Chromosome"/>
</dbReference>
<accession>A4XFI9</accession>
<organism evidence="1 2">
    <name type="scientific">Caldicellulosiruptor saccharolyticus (strain ATCC 43494 / DSM 8903 / Tp8T 6331)</name>
    <dbReference type="NCBI Taxonomy" id="351627"/>
    <lineage>
        <taxon>Bacteria</taxon>
        <taxon>Bacillati</taxon>
        <taxon>Bacillota</taxon>
        <taxon>Bacillota incertae sedis</taxon>
        <taxon>Caldicellulosiruptorales</taxon>
        <taxon>Caldicellulosiruptoraceae</taxon>
        <taxon>Caldicellulosiruptor</taxon>
    </lineage>
</organism>
<dbReference type="KEGG" id="csc:Csac_0009"/>
<dbReference type="EMBL" id="CP000679">
    <property type="protein sequence ID" value="ABP65674.1"/>
    <property type="molecule type" value="Genomic_DNA"/>
</dbReference>
<keyword evidence="2" id="KW-1185">Reference proteome</keyword>
<protein>
    <submittedName>
        <fullName evidence="1">Uncharacterized protein</fullName>
    </submittedName>
</protein>
<evidence type="ECO:0000313" key="2">
    <source>
        <dbReference type="Proteomes" id="UP000000256"/>
    </source>
</evidence>
<reference evidence="1 2" key="1">
    <citation type="journal article" date="2008" name="Appl. Environ. Microbiol.">
        <title>Hydrogenomics of the extremely thermophilic bacterium Caldicellulosiruptor saccharolyticus.</title>
        <authorList>
            <person name="van de Werken H.J."/>
            <person name="Verhaart M.R."/>
            <person name="VanFossen A.L."/>
            <person name="Willquist K."/>
            <person name="Lewis D.L."/>
            <person name="Nichols J.D."/>
            <person name="Goorissen H.P."/>
            <person name="Mongodin E.F."/>
            <person name="Nelson K.E."/>
            <person name="van Niel E.W."/>
            <person name="Stams A.J."/>
            <person name="Ward D.E."/>
            <person name="de Vos W.M."/>
            <person name="van der Oost J."/>
            <person name="Kelly R.M."/>
            <person name="Kengen S.W."/>
        </authorList>
    </citation>
    <scope>NUCLEOTIDE SEQUENCE [LARGE SCALE GENOMIC DNA]</scope>
    <source>
        <strain evidence="2">ATCC 43494 / DSM 8903 / Tp8T 6331</strain>
    </source>
</reference>
<name>A4XFI9_CALS8</name>
<dbReference type="HOGENOM" id="CLU_2205175_0_0_9"/>
<dbReference type="OrthoDB" id="9825276at2"/>
<dbReference type="AlphaFoldDB" id="A4XFI9"/>
<proteinExistence type="predicted"/>
<gene>
    <name evidence="1" type="ordered locus">Csac_0009</name>
</gene>